<protein>
    <submittedName>
        <fullName evidence="3">Hydrolase</fullName>
    </submittedName>
</protein>
<organism evidence="3 4">
    <name type="scientific">Streptomyces minutiscleroticus</name>
    <dbReference type="NCBI Taxonomy" id="68238"/>
    <lineage>
        <taxon>Bacteria</taxon>
        <taxon>Bacillati</taxon>
        <taxon>Actinomycetota</taxon>
        <taxon>Actinomycetes</taxon>
        <taxon>Kitasatosporales</taxon>
        <taxon>Streptomycetaceae</taxon>
        <taxon>Streptomyces</taxon>
    </lineage>
</organism>
<gene>
    <name evidence="3" type="ORF">GCM10010358_57520</name>
</gene>
<proteinExistence type="predicted"/>
<dbReference type="RefSeq" id="WP_190193239.1">
    <property type="nucleotide sequence ID" value="NZ_BMVU01000036.1"/>
</dbReference>
<sequence>MTRVVTRPGPAAAPGGADEYADEYVELRRHGLRYACRVVGGTAAVGDGPTADTATTEPLLLLGGALQDMYSWPRLERRIASRTRLVLIDLPGSGTADDLPAEQGFDVLAQAAVHALDHLGLRRVNLLGASYGAPIAYRIAQRHPERVARLLLAGAAHRVNDPMAALMRDTVQHLESASAHPGDSPAGPGDSSAGPGDSPADLWPGPGDYADRLADCLVNRDEQHRVRQSAAVRRLLTRQCLRITRREALRNAACHRRLLDGELLPPGGIRGVTTLVFTGEHDHTTTARQNRDVAATIADSTLLFLREADHMAHLERDTEYAELVLRFLHDLPLDGLPYCTPPEHPAPGPGTGPAPVPATRCPAA</sequence>
<evidence type="ECO:0000259" key="2">
    <source>
        <dbReference type="Pfam" id="PF00561"/>
    </source>
</evidence>
<evidence type="ECO:0000313" key="4">
    <source>
        <dbReference type="Proteomes" id="UP000619244"/>
    </source>
</evidence>
<keyword evidence="3" id="KW-0378">Hydrolase</keyword>
<accession>A0A918NUR2</accession>
<reference evidence="3" key="2">
    <citation type="submission" date="2020-09" db="EMBL/GenBank/DDBJ databases">
        <authorList>
            <person name="Sun Q."/>
            <person name="Ohkuma M."/>
        </authorList>
    </citation>
    <scope>NUCLEOTIDE SEQUENCE</scope>
    <source>
        <strain evidence="3">JCM 4790</strain>
    </source>
</reference>
<feature type="region of interest" description="Disordered" evidence="1">
    <location>
        <begin position="174"/>
        <end position="205"/>
    </location>
</feature>
<dbReference type="EMBL" id="BMVU01000036">
    <property type="protein sequence ID" value="GGX96286.1"/>
    <property type="molecule type" value="Genomic_DNA"/>
</dbReference>
<feature type="compositionally biased region" description="Low complexity" evidence="1">
    <location>
        <begin position="176"/>
        <end position="201"/>
    </location>
</feature>
<reference evidence="3" key="1">
    <citation type="journal article" date="2014" name="Int. J. Syst. Evol. Microbiol.">
        <title>Complete genome sequence of Corynebacterium casei LMG S-19264T (=DSM 44701T), isolated from a smear-ripened cheese.</title>
        <authorList>
            <consortium name="US DOE Joint Genome Institute (JGI-PGF)"/>
            <person name="Walter F."/>
            <person name="Albersmeier A."/>
            <person name="Kalinowski J."/>
            <person name="Ruckert C."/>
        </authorList>
    </citation>
    <scope>NUCLEOTIDE SEQUENCE</scope>
    <source>
        <strain evidence="3">JCM 4790</strain>
    </source>
</reference>
<name>A0A918NUR2_9ACTN</name>
<dbReference type="PANTHER" id="PTHR43433:SF5">
    <property type="entry name" value="AB HYDROLASE-1 DOMAIN-CONTAINING PROTEIN"/>
    <property type="match status" value="1"/>
</dbReference>
<feature type="region of interest" description="Disordered" evidence="1">
    <location>
        <begin position="340"/>
        <end position="364"/>
    </location>
</feature>
<dbReference type="Proteomes" id="UP000619244">
    <property type="component" value="Unassembled WGS sequence"/>
</dbReference>
<dbReference type="PRINTS" id="PR00111">
    <property type="entry name" value="ABHYDROLASE"/>
</dbReference>
<evidence type="ECO:0000313" key="3">
    <source>
        <dbReference type="EMBL" id="GGX96286.1"/>
    </source>
</evidence>
<dbReference type="GO" id="GO:0016787">
    <property type="term" value="F:hydrolase activity"/>
    <property type="evidence" value="ECO:0007669"/>
    <property type="project" value="UniProtKB-KW"/>
</dbReference>
<comment type="caution">
    <text evidence="3">The sequence shown here is derived from an EMBL/GenBank/DDBJ whole genome shotgun (WGS) entry which is preliminary data.</text>
</comment>
<dbReference type="InterPro" id="IPR029058">
    <property type="entry name" value="AB_hydrolase_fold"/>
</dbReference>
<dbReference type="Pfam" id="PF00561">
    <property type="entry name" value="Abhydrolase_1"/>
    <property type="match status" value="1"/>
</dbReference>
<dbReference type="InterPro" id="IPR000073">
    <property type="entry name" value="AB_hydrolase_1"/>
</dbReference>
<keyword evidence="4" id="KW-1185">Reference proteome</keyword>
<feature type="domain" description="AB hydrolase-1" evidence="2">
    <location>
        <begin position="58"/>
        <end position="162"/>
    </location>
</feature>
<dbReference type="AlphaFoldDB" id="A0A918NUR2"/>
<dbReference type="SUPFAM" id="SSF53474">
    <property type="entry name" value="alpha/beta-Hydrolases"/>
    <property type="match status" value="1"/>
</dbReference>
<evidence type="ECO:0000256" key="1">
    <source>
        <dbReference type="SAM" id="MobiDB-lite"/>
    </source>
</evidence>
<dbReference type="Gene3D" id="3.40.50.1820">
    <property type="entry name" value="alpha/beta hydrolase"/>
    <property type="match status" value="1"/>
</dbReference>
<dbReference type="PANTHER" id="PTHR43433">
    <property type="entry name" value="HYDROLASE, ALPHA/BETA FOLD FAMILY PROTEIN"/>
    <property type="match status" value="1"/>
</dbReference>
<dbReference type="InterPro" id="IPR050471">
    <property type="entry name" value="AB_hydrolase"/>
</dbReference>
<feature type="compositionally biased region" description="Pro residues" evidence="1">
    <location>
        <begin position="340"/>
        <end position="356"/>
    </location>
</feature>